<dbReference type="InterPro" id="IPR009100">
    <property type="entry name" value="AcylCoA_DH/oxidase_NM_dom_sf"/>
</dbReference>
<evidence type="ECO:0000313" key="9">
    <source>
        <dbReference type="EMBL" id="WYY08112.1"/>
    </source>
</evidence>
<dbReference type="InterPro" id="IPR006091">
    <property type="entry name" value="Acyl-CoA_Oxase/DH_mid-dom"/>
</dbReference>
<feature type="domain" description="Acyl-CoA oxidase/dehydrogenase middle" evidence="7">
    <location>
        <begin position="125"/>
        <end position="224"/>
    </location>
</feature>
<evidence type="ECO:0000256" key="1">
    <source>
        <dbReference type="ARBA" id="ARBA00001974"/>
    </source>
</evidence>
<organism evidence="9 10">
    <name type="scientific">Gordonia hydrophobica</name>
    <dbReference type="NCBI Taxonomy" id="40516"/>
    <lineage>
        <taxon>Bacteria</taxon>
        <taxon>Bacillati</taxon>
        <taxon>Actinomycetota</taxon>
        <taxon>Actinomycetes</taxon>
        <taxon>Mycobacteriales</taxon>
        <taxon>Gordoniaceae</taxon>
        <taxon>Gordonia</taxon>
    </lineage>
</organism>
<sequence>MDSDLFDDDHLAYAAAVRGFAEREVVPNLDRWETDREIDREVWLAAGRQGLLGLSVPERFGGSGVTDYRFRVALINELAAVGASSLQSGFSTNDDIVLSYLLRLATDEQCERWLRGFTTGETIGAIAMSEPGTGSDLQAISTSAVRVDGGWRLSGSKTFITSGILADLVIVVARTPAASDADAGAKAFTLFVVESGMPGFRRGRKLQKVGLQAQDTAELFFDDVYVPDANVLGDVGGGFGHLMDNLPLERLGIALAGQFSAEATLRWTVDYVRDRRAFGKAIADFQNTSFTLADLITRTESCRAYLDRAVTRYNAGTLTAVDAAKTKLIATENQWAVIDACVQLHGGYGYMLEYPVGRAFTDARIQRIYGGTNEIMKLIIGRHELAGSTR</sequence>
<name>A0ABZ2U3B2_9ACTN</name>
<dbReference type="InterPro" id="IPR036250">
    <property type="entry name" value="AcylCo_DH-like_C"/>
</dbReference>
<dbReference type="InterPro" id="IPR037069">
    <property type="entry name" value="AcylCoA_DH/ox_N_sf"/>
</dbReference>
<dbReference type="InterPro" id="IPR013786">
    <property type="entry name" value="AcylCoA_DH/ox_N"/>
</dbReference>
<evidence type="ECO:0000256" key="5">
    <source>
        <dbReference type="RuleBase" id="RU362125"/>
    </source>
</evidence>
<dbReference type="InterPro" id="IPR009075">
    <property type="entry name" value="AcylCo_DH/oxidase_C"/>
</dbReference>
<comment type="cofactor">
    <cofactor evidence="1 5">
        <name>FAD</name>
        <dbReference type="ChEBI" id="CHEBI:57692"/>
    </cofactor>
</comment>
<dbReference type="Gene3D" id="1.20.140.10">
    <property type="entry name" value="Butyryl-CoA Dehydrogenase, subunit A, domain 3"/>
    <property type="match status" value="1"/>
</dbReference>
<accession>A0ABZ2U3B2</accession>
<dbReference type="SUPFAM" id="SSF56645">
    <property type="entry name" value="Acyl-CoA dehydrogenase NM domain-like"/>
    <property type="match status" value="1"/>
</dbReference>
<keyword evidence="10" id="KW-1185">Reference proteome</keyword>
<evidence type="ECO:0000256" key="4">
    <source>
        <dbReference type="ARBA" id="ARBA00022827"/>
    </source>
</evidence>
<evidence type="ECO:0000313" key="10">
    <source>
        <dbReference type="Proteomes" id="UP001479933"/>
    </source>
</evidence>
<dbReference type="PROSITE" id="PS00073">
    <property type="entry name" value="ACYL_COA_DH_2"/>
    <property type="match status" value="1"/>
</dbReference>
<dbReference type="EMBL" id="CP136137">
    <property type="protein sequence ID" value="WYY08112.1"/>
    <property type="molecule type" value="Genomic_DNA"/>
</dbReference>
<dbReference type="PANTHER" id="PTHR43884:SF12">
    <property type="entry name" value="ISOVALERYL-COA DEHYDROGENASE, MITOCHONDRIAL-RELATED"/>
    <property type="match status" value="1"/>
</dbReference>
<dbReference type="Proteomes" id="UP001479933">
    <property type="component" value="Chromosome"/>
</dbReference>
<dbReference type="Pfam" id="PF02770">
    <property type="entry name" value="Acyl-CoA_dh_M"/>
    <property type="match status" value="1"/>
</dbReference>
<dbReference type="Pfam" id="PF00441">
    <property type="entry name" value="Acyl-CoA_dh_1"/>
    <property type="match status" value="1"/>
</dbReference>
<dbReference type="PIRSF" id="PIRSF016578">
    <property type="entry name" value="HsaA"/>
    <property type="match status" value="1"/>
</dbReference>
<keyword evidence="3 5" id="KW-0285">Flavoprotein</keyword>
<evidence type="ECO:0000256" key="2">
    <source>
        <dbReference type="ARBA" id="ARBA00009347"/>
    </source>
</evidence>
<dbReference type="SUPFAM" id="SSF47203">
    <property type="entry name" value="Acyl-CoA dehydrogenase C-terminal domain-like"/>
    <property type="match status" value="1"/>
</dbReference>
<dbReference type="InterPro" id="IPR046373">
    <property type="entry name" value="Acyl-CoA_Oxase/DH_mid-dom_sf"/>
</dbReference>
<dbReference type="RefSeq" id="WP_066167001.1">
    <property type="nucleotide sequence ID" value="NZ_CP136137.1"/>
</dbReference>
<dbReference type="Pfam" id="PF02771">
    <property type="entry name" value="Acyl-CoA_dh_N"/>
    <property type="match status" value="1"/>
</dbReference>
<comment type="similarity">
    <text evidence="2 5">Belongs to the acyl-CoA dehydrogenase family.</text>
</comment>
<feature type="domain" description="Acyl-CoA dehydrogenase/oxidase N-terminal" evidence="8">
    <location>
        <begin position="8"/>
        <end position="121"/>
    </location>
</feature>
<gene>
    <name evidence="9" type="ORF">RVF87_03255</name>
</gene>
<keyword evidence="5" id="KW-0560">Oxidoreductase</keyword>
<dbReference type="Gene3D" id="2.40.110.10">
    <property type="entry name" value="Butyryl-CoA Dehydrogenase, subunit A, domain 2"/>
    <property type="match status" value="1"/>
</dbReference>
<proteinExistence type="inferred from homology"/>
<evidence type="ECO:0000259" key="7">
    <source>
        <dbReference type="Pfam" id="PF02770"/>
    </source>
</evidence>
<evidence type="ECO:0000259" key="8">
    <source>
        <dbReference type="Pfam" id="PF02771"/>
    </source>
</evidence>
<feature type="domain" description="Acyl-CoA dehydrogenase/oxidase C-terminal" evidence="6">
    <location>
        <begin position="236"/>
        <end position="383"/>
    </location>
</feature>
<evidence type="ECO:0000259" key="6">
    <source>
        <dbReference type="Pfam" id="PF00441"/>
    </source>
</evidence>
<keyword evidence="4 5" id="KW-0274">FAD</keyword>
<dbReference type="Gene3D" id="1.10.540.10">
    <property type="entry name" value="Acyl-CoA dehydrogenase/oxidase, N-terminal domain"/>
    <property type="match status" value="1"/>
</dbReference>
<dbReference type="InterPro" id="IPR006089">
    <property type="entry name" value="Acyl-CoA_DH_CS"/>
</dbReference>
<dbReference type="PANTHER" id="PTHR43884">
    <property type="entry name" value="ACYL-COA DEHYDROGENASE"/>
    <property type="match status" value="1"/>
</dbReference>
<evidence type="ECO:0000256" key="3">
    <source>
        <dbReference type="ARBA" id="ARBA00022630"/>
    </source>
</evidence>
<reference evidence="9 10" key="1">
    <citation type="journal article" date="2023" name="Virus Evol.">
        <title>Computational host range prediction-The good, the bad, and the ugly.</title>
        <authorList>
            <person name="Howell A.A."/>
            <person name="Versoza C.J."/>
            <person name="Pfeifer S.P."/>
        </authorList>
    </citation>
    <scope>NUCLEOTIDE SEQUENCE [LARGE SCALE GENOMIC DNA]</scope>
    <source>
        <strain evidence="9 10">1610/1b</strain>
    </source>
</reference>
<protein>
    <submittedName>
        <fullName evidence="9">Acyl-CoA dehydrogenase family protein</fullName>
    </submittedName>
</protein>